<dbReference type="GO" id="GO:0047372">
    <property type="term" value="F:monoacylglycerol lipase activity"/>
    <property type="evidence" value="ECO:0007669"/>
    <property type="project" value="UniProtKB-EC"/>
</dbReference>
<sequence length="293" mass="33217">MASLNRIHKNRKEFVIHQDGHFSSHDGTKLYHQSWQPSQAEGCKAILVLVHGSGEHSGRYDNVVNYFEDRFYALYGFDFRGHGKSEGKVSHVMNWQEYREDLDSFLRFVQDKNPDKTLFLYGHSMGAQISLDYLTFDKHVPLAGMISSAAAIAPPKASASLILIGKFLSKVWPTFTLGNGLDVKDISRDPEVVKAYIDDPLVSSKISARFAAEFLACISRVQSNAAKIDVPLFMFHGETDKIIPAAGSKQYFEKVSLADKKLKIYKDGFHEPHNDLQKQEVFQDVEQWLEKRS</sequence>
<dbReference type="SUPFAM" id="SSF53474">
    <property type="entry name" value="alpha/beta-Hydrolases"/>
    <property type="match status" value="1"/>
</dbReference>
<comment type="caution">
    <text evidence="6">The sequence shown here is derived from an EMBL/GenBank/DDBJ whole genome shotgun (WGS) entry which is preliminary data.</text>
</comment>
<protein>
    <recommendedName>
        <fullName evidence="4">Monoacylglycerol lipase</fullName>
        <ecNumber evidence="3">3.1.1.23</ecNumber>
    </recommendedName>
</protein>
<accession>A0A2A5B1N0</accession>
<dbReference type="EMBL" id="NVVJ01000021">
    <property type="protein sequence ID" value="PCJ24976.1"/>
    <property type="molecule type" value="Genomic_DNA"/>
</dbReference>
<dbReference type="Proteomes" id="UP000218327">
    <property type="component" value="Unassembled WGS sequence"/>
</dbReference>
<comment type="similarity">
    <text evidence="2">Belongs to the AB hydrolase superfamily.</text>
</comment>
<feature type="domain" description="Serine aminopeptidase S33" evidence="5">
    <location>
        <begin position="44"/>
        <end position="276"/>
    </location>
</feature>
<dbReference type="Pfam" id="PF12146">
    <property type="entry name" value="Hydrolase_4"/>
    <property type="match status" value="1"/>
</dbReference>
<comment type="catalytic activity">
    <reaction evidence="1">
        <text>Hydrolyzes glycerol monoesters of long-chain fatty acids.</text>
        <dbReference type="EC" id="3.1.1.23"/>
    </reaction>
</comment>
<evidence type="ECO:0000256" key="4">
    <source>
        <dbReference type="ARBA" id="ARBA00071261"/>
    </source>
</evidence>
<proteinExistence type="inferred from homology"/>
<evidence type="ECO:0000313" key="7">
    <source>
        <dbReference type="Proteomes" id="UP000218327"/>
    </source>
</evidence>
<dbReference type="Gene3D" id="3.40.50.1820">
    <property type="entry name" value="alpha/beta hydrolase"/>
    <property type="match status" value="1"/>
</dbReference>
<dbReference type="EC" id="3.1.1.23" evidence="3"/>
<dbReference type="InterPro" id="IPR051044">
    <property type="entry name" value="MAG_DAG_Lipase"/>
</dbReference>
<evidence type="ECO:0000259" key="5">
    <source>
        <dbReference type="Pfam" id="PF12146"/>
    </source>
</evidence>
<organism evidence="6 7">
    <name type="scientific">SAR86 cluster bacterium</name>
    <dbReference type="NCBI Taxonomy" id="2030880"/>
    <lineage>
        <taxon>Bacteria</taxon>
        <taxon>Pseudomonadati</taxon>
        <taxon>Pseudomonadota</taxon>
        <taxon>Gammaproteobacteria</taxon>
        <taxon>SAR86 cluster</taxon>
    </lineage>
</organism>
<dbReference type="InterPro" id="IPR022742">
    <property type="entry name" value="Hydrolase_4"/>
</dbReference>
<dbReference type="FunFam" id="3.40.50.1820:FF:000117">
    <property type="entry name" value="Monoglyceride lipase, putative"/>
    <property type="match status" value="1"/>
</dbReference>
<evidence type="ECO:0000313" key="6">
    <source>
        <dbReference type="EMBL" id="PCJ24976.1"/>
    </source>
</evidence>
<dbReference type="InterPro" id="IPR029058">
    <property type="entry name" value="AB_hydrolase_fold"/>
</dbReference>
<evidence type="ECO:0000256" key="1">
    <source>
        <dbReference type="ARBA" id="ARBA00001613"/>
    </source>
</evidence>
<gene>
    <name evidence="6" type="ORF">COA96_08255</name>
</gene>
<reference evidence="7" key="1">
    <citation type="submission" date="2017-08" db="EMBL/GenBank/DDBJ databases">
        <title>A dynamic microbial community with high functional redundancy inhabits the cold, oxic subseafloor aquifer.</title>
        <authorList>
            <person name="Tully B.J."/>
            <person name="Wheat C.G."/>
            <person name="Glazer B.T."/>
            <person name="Huber J.A."/>
        </authorList>
    </citation>
    <scope>NUCLEOTIDE SEQUENCE [LARGE SCALE GENOMIC DNA]</scope>
</reference>
<evidence type="ECO:0000256" key="3">
    <source>
        <dbReference type="ARBA" id="ARBA00013254"/>
    </source>
</evidence>
<name>A0A2A5B1N0_9GAMM</name>
<dbReference type="PANTHER" id="PTHR11614">
    <property type="entry name" value="PHOSPHOLIPASE-RELATED"/>
    <property type="match status" value="1"/>
</dbReference>
<evidence type="ECO:0000256" key="2">
    <source>
        <dbReference type="ARBA" id="ARBA00008645"/>
    </source>
</evidence>
<dbReference type="AlphaFoldDB" id="A0A2A5B1N0"/>